<evidence type="ECO:0000313" key="3">
    <source>
        <dbReference type="EMBL" id="MBD3869859.1"/>
    </source>
</evidence>
<dbReference type="PANTHER" id="PTHR12558:SF13">
    <property type="entry name" value="CELL DIVISION CYCLE PROTEIN 27 HOMOLOG"/>
    <property type="match status" value="1"/>
</dbReference>
<feature type="repeat" description="TPR" evidence="1">
    <location>
        <begin position="320"/>
        <end position="353"/>
    </location>
</feature>
<dbReference type="AlphaFoldDB" id="A0A8J6Y5D3"/>
<dbReference type="PROSITE" id="PS50005">
    <property type="entry name" value="TPR"/>
    <property type="match status" value="3"/>
</dbReference>
<organism evidence="3 4">
    <name type="scientific">Candidatus Sulfomarinibacter kjeldsenii</name>
    <dbReference type="NCBI Taxonomy" id="2885994"/>
    <lineage>
        <taxon>Bacteria</taxon>
        <taxon>Pseudomonadati</taxon>
        <taxon>Acidobacteriota</taxon>
        <taxon>Thermoanaerobaculia</taxon>
        <taxon>Thermoanaerobaculales</taxon>
        <taxon>Candidatus Sulfomarinibacteraceae</taxon>
        <taxon>Candidatus Sulfomarinibacter</taxon>
    </lineage>
</organism>
<dbReference type="PANTHER" id="PTHR12558">
    <property type="entry name" value="CELL DIVISION CYCLE 16,23,27"/>
    <property type="match status" value="1"/>
</dbReference>
<feature type="region of interest" description="Disordered" evidence="2">
    <location>
        <begin position="570"/>
        <end position="592"/>
    </location>
</feature>
<accession>A0A8J6Y5D3</accession>
<dbReference type="SUPFAM" id="SSF48452">
    <property type="entry name" value="TPR-like"/>
    <property type="match status" value="2"/>
</dbReference>
<proteinExistence type="predicted"/>
<gene>
    <name evidence="3" type="ORF">IFJ97_00700</name>
</gene>
<dbReference type="InterPro" id="IPR011990">
    <property type="entry name" value="TPR-like_helical_dom_sf"/>
</dbReference>
<dbReference type="Proteomes" id="UP000598633">
    <property type="component" value="Unassembled WGS sequence"/>
</dbReference>
<dbReference type="SMART" id="SM00028">
    <property type="entry name" value="TPR"/>
    <property type="match status" value="7"/>
</dbReference>
<comment type="caution">
    <text evidence="3">The sequence shown here is derived from an EMBL/GenBank/DDBJ whole genome shotgun (WGS) entry which is preliminary data.</text>
</comment>
<dbReference type="Pfam" id="PF13174">
    <property type="entry name" value="TPR_6"/>
    <property type="match status" value="1"/>
</dbReference>
<dbReference type="InterPro" id="IPR019734">
    <property type="entry name" value="TPR_rpt"/>
</dbReference>
<feature type="repeat" description="TPR" evidence="1">
    <location>
        <begin position="286"/>
        <end position="319"/>
    </location>
</feature>
<keyword evidence="1" id="KW-0802">TPR repeat</keyword>
<sequence>MFCQSCGAVNPSEQEACHRCGNKLLVVSGVAESTETNEEFFIQAQEDLEEHLLERISTLEDGVRRLSQALASSGQHMAQLEHNLTVAHAGIQSLGGLLEAQGVVTRAEVVDGWESVADRELMSRDLSRRFKAHVERILSQASHSGQATDEFRDKLRALEFALVGSDTEIVREMLTDLAAMAPDSDELWSFIGEASFHSNELETARIAFRKVVELRGPQFEALVYLGAVASDLGQWDEAEEALTRAREMAPDAFLPHFTLGALKVVCGEHRDAVTHLERSLSLEEAPQSLYLLGLSRLELGQSGRAVKALRRATELAPEFEDALYHLGIAYLRRGWTNKAMDAFQRVLRLDPQRLQYQETVRLLSGTPPNDLPDDSADLVRQAETALEEGNPEDAFDLYAKALDSAPGQPELQATAALLASALGRIREAIVYAHRILQERPQDSPYQAAAVVALLESLRHAGRLRAARRIATRLYQDEDIDELARAMATYELAVTESELGDNLAAARDLARDALEIAPRELRHYPLAVLGSIALKRGRYREAMQYLEQASRAGGAEPPLLRQLALARLGTGDGPGAEEALREANGGPDGGIDQELLDHVRRLGGLIGDLTRNHRPARNNRVGKRS</sequence>
<name>A0A8J6Y5D3_9BACT</name>
<reference evidence="3 4" key="1">
    <citation type="submission" date="2020-08" db="EMBL/GenBank/DDBJ databases">
        <title>Acidobacteriota in marine sediments use diverse sulfur dissimilation pathways.</title>
        <authorList>
            <person name="Wasmund K."/>
        </authorList>
    </citation>
    <scope>NUCLEOTIDE SEQUENCE [LARGE SCALE GENOMIC DNA]</scope>
    <source>
        <strain evidence="3">MAG AM3-A</strain>
    </source>
</reference>
<dbReference type="EMBL" id="JACXWA010000010">
    <property type="protein sequence ID" value="MBD3869859.1"/>
    <property type="molecule type" value="Genomic_DNA"/>
</dbReference>
<dbReference type="Gene3D" id="1.25.40.10">
    <property type="entry name" value="Tetratricopeptide repeat domain"/>
    <property type="match status" value="3"/>
</dbReference>
<dbReference type="Pfam" id="PF13432">
    <property type="entry name" value="TPR_16"/>
    <property type="match status" value="2"/>
</dbReference>
<evidence type="ECO:0000313" key="4">
    <source>
        <dbReference type="Proteomes" id="UP000598633"/>
    </source>
</evidence>
<evidence type="ECO:0000256" key="2">
    <source>
        <dbReference type="SAM" id="MobiDB-lite"/>
    </source>
</evidence>
<dbReference type="PROSITE" id="PS50293">
    <property type="entry name" value="TPR_REGION"/>
    <property type="match status" value="1"/>
</dbReference>
<feature type="repeat" description="TPR" evidence="1">
    <location>
        <begin position="219"/>
        <end position="252"/>
    </location>
</feature>
<protein>
    <submittedName>
        <fullName evidence="3">Tetratricopeptide repeat protein</fullName>
    </submittedName>
</protein>
<evidence type="ECO:0000256" key="1">
    <source>
        <dbReference type="PROSITE-ProRule" id="PRU00339"/>
    </source>
</evidence>
<dbReference type="Pfam" id="PF14559">
    <property type="entry name" value="TPR_19"/>
    <property type="match status" value="1"/>
</dbReference>